<dbReference type="GO" id="GO:0010992">
    <property type="term" value="P:ubiquitin recycling"/>
    <property type="evidence" value="ECO:0007669"/>
    <property type="project" value="TreeGrafter"/>
</dbReference>
<dbReference type="PRINTS" id="PR00320">
    <property type="entry name" value="GPROTEINBRPT"/>
</dbReference>
<dbReference type="InterPro" id="IPR001680">
    <property type="entry name" value="WD40_rpt"/>
</dbReference>
<feature type="repeat" description="WD" evidence="3">
    <location>
        <begin position="253"/>
        <end position="303"/>
    </location>
</feature>
<keyword evidence="2" id="KW-0677">Repeat</keyword>
<dbReference type="AlphaFoldDB" id="X6NMR5"/>
<feature type="repeat" description="WD" evidence="3">
    <location>
        <begin position="209"/>
        <end position="252"/>
    </location>
</feature>
<dbReference type="PROSITE" id="PS50082">
    <property type="entry name" value="WD_REPEATS_2"/>
    <property type="match status" value="6"/>
</dbReference>
<evidence type="ECO:0000256" key="2">
    <source>
        <dbReference type="ARBA" id="ARBA00022737"/>
    </source>
</evidence>
<evidence type="ECO:0000256" key="1">
    <source>
        <dbReference type="ARBA" id="ARBA00022574"/>
    </source>
</evidence>
<dbReference type="GO" id="GO:0043161">
    <property type="term" value="P:proteasome-mediated ubiquitin-dependent protein catabolic process"/>
    <property type="evidence" value="ECO:0007669"/>
    <property type="project" value="TreeGrafter"/>
</dbReference>
<name>X6NMR5_RETFI</name>
<feature type="repeat" description="WD" evidence="3">
    <location>
        <begin position="107"/>
        <end position="150"/>
    </location>
</feature>
<sequence length="400" mass="45896">MFDTFRSSSKLLNTFTGHSSIVWSIDYSTFGDSQLICSGSKDNTVRIWDFDNNKQVQSLDGHSDTVICVKFSQYYYHSKHRNVVCFSSQDKTIRFWDFKNNQQLLVFNEHKDWIGAIEFSPFAGGRYLFSGSYDRTIRLWDVETSKSLHIFNGHQDCVRCLDVSPLQSSNNSYDESNRFGGNGYTICSGSYDNTICIWDIETAKQSIVFKGHYNVLMSVKYGSNELGNTILSGALDKTVRLWDIRSGQQIQVFNGHTNTVFAVEYSPFVLNNIEIGRSNVICSGSVDNTIRFWDIRSNKEELYLIKGDKKDDGVVCLKFIPLKKRRKNNEQKVNDSYANLCYGAHEGPIHFLNGLGNDFHNFRDILDFKHQLSFNKLISLQTVIFFSNKKIVDRVRIISA</sequence>
<dbReference type="InterPro" id="IPR036322">
    <property type="entry name" value="WD40_repeat_dom_sf"/>
</dbReference>
<evidence type="ECO:0000256" key="3">
    <source>
        <dbReference type="PROSITE-ProRule" id="PRU00221"/>
    </source>
</evidence>
<dbReference type="PROSITE" id="PS50294">
    <property type="entry name" value="WD_REPEATS_REGION"/>
    <property type="match status" value="4"/>
</dbReference>
<dbReference type="PANTHER" id="PTHR19849:SF1">
    <property type="entry name" value="F-BOX_WD REPEAT-CONTAINING PROTEIN 7"/>
    <property type="match status" value="1"/>
</dbReference>
<protein>
    <submittedName>
        <fullName evidence="4">WD-40 repeat-containing protein</fullName>
    </submittedName>
</protein>
<dbReference type="GO" id="GO:0005634">
    <property type="term" value="C:nucleus"/>
    <property type="evidence" value="ECO:0007669"/>
    <property type="project" value="TreeGrafter"/>
</dbReference>
<dbReference type="EMBL" id="ASPP01007536">
    <property type="protein sequence ID" value="ETO26974.1"/>
    <property type="molecule type" value="Genomic_DNA"/>
</dbReference>
<dbReference type="InterPro" id="IPR019775">
    <property type="entry name" value="WD40_repeat_CS"/>
</dbReference>
<feature type="repeat" description="WD" evidence="3">
    <location>
        <begin position="59"/>
        <end position="106"/>
    </location>
</feature>
<dbReference type="PANTHER" id="PTHR19849">
    <property type="entry name" value="PHOSPHOLIPASE A-2-ACTIVATING PROTEIN"/>
    <property type="match status" value="1"/>
</dbReference>
<dbReference type="SMART" id="SM00320">
    <property type="entry name" value="WD40"/>
    <property type="match status" value="6"/>
</dbReference>
<organism evidence="4 5">
    <name type="scientific">Reticulomyxa filosa</name>
    <dbReference type="NCBI Taxonomy" id="46433"/>
    <lineage>
        <taxon>Eukaryota</taxon>
        <taxon>Sar</taxon>
        <taxon>Rhizaria</taxon>
        <taxon>Retaria</taxon>
        <taxon>Foraminifera</taxon>
        <taxon>Monothalamids</taxon>
        <taxon>Reticulomyxidae</taxon>
        <taxon>Reticulomyxa</taxon>
    </lineage>
</organism>
<dbReference type="Proteomes" id="UP000023152">
    <property type="component" value="Unassembled WGS sequence"/>
</dbReference>
<proteinExistence type="predicted"/>
<feature type="repeat" description="WD" evidence="3">
    <location>
        <begin position="179"/>
        <end position="208"/>
    </location>
</feature>
<evidence type="ECO:0000313" key="5">
    <source>
        <dbReference type="Proteomes" id="UP000023152"/>
    </source>
</evidence>
<dbReference type="InterPro" id="IPR020472">
    <property type="entry name" value="WD40_PAC1"/>
</dbReference>
<comment type="caution">
    <text evidence="4">The sequence shown here is derived from an EMBL/GenBank/DDBJ whole genome shotgun (WGS) entry which is preliminary data.</text>
</comment>
<dbReference type="GO" id="GO:0005737">
    <property type="term" value="C:cytoplasm"/>
    <property type="evidence" value="ECO:0007669"/>
    <property type="project" value="TreeGrafter"/>
</dbReference>
<dbReference type="GO" id="GO:0043130">
    <property type="term" value="F:ubiquitin binding"/>
    <property type="evidence" value="ECO:0007669"/>
    <property type="project" value="TreeGrafter"/>
</dbReference>
<dbReference type="SUPFAM" id="SSF50978">
    <property type="entry name" value="WD40 repeat-like"/>
    <property type="match status" value="1"/>
</dbReference>
<evidence type="ECO:0000313" key="4">
    <source>
        <dbReference type="EMBL" id="ETO26974.1"/>
    </source>
</evidence>
<gene>
    <name evidence="4" type="ORF">RFI_10160</name>
</gene>
<dbReference type="PROSITE" id="PS00678">
    <property type="entry name" value="WD_REPEATS_1"/>
    <property type="match status" value="5"/>
</dbReference>
<dbReference type="CDD" id="cd00200">
    <property type="entry name" value="WD40"/>
    <property type="match status" value="1"/>
</dbReference>
<keyword evidence="5" id="KW-1185">Reference proteome</keyword>
<feature type="repeat" description="WD" evidence="3">
    <location>
        <begin position="15"/>
        <end position="58"/>
    </location>
</feature>
<dbReference type="OrthoDB" id="3176171at2759"/>
<dbReference type="Pfam" id="PF00400">
    <property type="entry name" value="WD40"/>
    <property type="match status" value="6"/>
</dbReference>
<accession>X6NMR5</accession>
<dbReference type="Gene3D" id="2.130.10.10">
    <property type="entry name" value="YVTN repeat-like/Quinoprotein amine dehydrogenase"/>
    <property type="match status" value="3"/>
</dbReference>
<dbReference type="InterPro" id="IPR015943">
    <property type="entry name" value="WD40/YVTN_repeat-like_dom_sf"/>
</dbReference>
<keyword evidence="1 3" id="KW-0853">WD repeat</keyword>
<reference evidence="4 5" key="1">
    <citation type="journal article" date="2013" name="Curr. Biol.">
        <title>The Genome of the Foraminiferan Reticulomyxa filosa.</title>
        <authorList>
            <person name="Glockner G."/>
            <person name="Hulsmann N."/>
            <person name="Schleicher M."/>
            <person name="Noegel A.A."/>
            <person name="Eichinger L."/>
            <person name="Gallinger C."/>
            <person name="Pawlowski J."/>
            <person name="Sierra R."/>
            <person name="Euteneuer U."/>
            <person name="Pillet L."/>
            <person name="Moustafa A."/>
            <person name="Platzer M."/>
            <person name="Groth M."/>
            <person name="Szafranski K."/>
            <person name="Schliwa M."/>
        </authorList>
    </citation>
    <scope>NUCLEOTIDE SEQUENCE [LARGE SCALE GENOMIC DNA]</scope>
</reference>